<evidence type="ECO:0000313" key="2">
    <source>
        <dbReference type="Proteomes" id="UP001159428"/>
    </source>
</evidence>
<reference evidence="1 2" key="1">
    <citation type="submission" date="2022-05" db="EMBL/GenBank/DDBJ databases">
        <authorList>
            <consortium name="Genoscope - CEA"/>
            <person name="William W."/>
        </authorList>
    </citation>
    <scope>NUCLEOTIDE SEQUENCE [LARGE SCALE GENOMIC DNA]</scope>
</reference>
<proteinExistence type="predicted"/>
<keyword evidence="2" id="KW-1185">Reference proteome</keyword>
<dbReference type="AlphaFoldDB" id="A0AAU9Y275"/>
<evidence type="ECO:0000313" key="1">
    <source>
        <dbReference type="EMBL" id="CAH3167048.1"/>
    </source>
</evidence>
<protein>
    <submittedName>
        <fullName evidence="1">Uncharacterized protein</fullName>
    </submittedName>
</protein>
<accession>A0AAU9Y275</accession>
<sequence length="122" mass="13651">MNSGPVLGFSVAPYTIDRYATALRREYPSQLAEKVKEAINGEIFMLLLLDDIHNIHTEQMPESNLKMLGTHMTSSLLDIQDSIQAPKLPENKDIVPLISTTKVCISGISVENIKIIVKRMKE</sequence>
<organism evidence="1 2">
    <name type="scientific">Pocillopora meandrina</name>
    <dbReference type="NCBI Taxonomy" id="46732"/>
    <lineage>
        <taxon>Eukaryota</taxon>
        <taxon>Metazoa</taxon>
        <taxon>Cnidaria</taxon>
        <taxon>Anthozoa</taxon>
        <taxon>Hexacorallia</taxon>
        <taxon>Scleractinia</taxon>
        <taxon>Astrocoeniina</taxon>
        <taxon>Pocilloporidae</taxon>
        <taxon>Pocillopora</taxon>
    </lineage>
</organism>
<dbReference type="Proteomes" id="UP001159428">
    <property type="component" value="Unassembled WGS sequence"/>
</dbReference>
<name>A0AAU9Y275_9CNID</name>
<comment type="caution">
    <text evidence="1">The sequence shown here is derived from an EMBL/GenBank/DDBJ whole genome shotgun (WGS) entry which is preliminary data.</text>
</comment>
<dbReference type="EMBL" id="CALNXJ010000148">
    <property type="protein sequence ID" value="CAH3167048.1"/>
    <property type="molecule type" value="Genomic_DNA"/>
</dbReference>
<gene>
    <name evidence="1" type="ORF">PMEA_00006307</name>
</gene>